<accession>A0ABN2EV17</accession>
<gene>
    <name evidence="2" type="ORF">GCM10009733_014010</name>
</gene>
<reference evidence="2 3" key="1">
    <citation type="journal article" date="2019" name="Int. J. Syst. Evol. Microbiol.">
        <title>The Global Catalogue of Microorganisms (GCM) 10K type strain sequencing project: providing services to taxonomists for standard genome sequencing and annotation.</title>
        <authorList>
            <consortium name="The Broad Institute Genomics Platform"/>
            <consortium name="The Broad Institute Genome Sequencing Center for Infectious Disease"/>
            <person name="Wu L."/>
            <person name="Ma J."/>
        </authorList>
    </citation>
    <scope>NUCLEOTIDE SEQUENCE [LARGE SCALE GENOMIC DNA]</scope>
    <source>
        <strain evidence="2 3">JCM 13929</strain>
    </source>
</reference>
<dbReference type="Gene3D" id="3.40.630.30">
    <property type="match status" value="1"/>
</dbReference>
<evidence type="ECO:0000259" key="1">
    <source>
        <dbReference type="PROSITE" id="PS51186"/>
    </source>
</evidence>
<name>A0ABN2EV17_9ACTN</name>
<feature type="domain" description="N-acetyltransferase" evidence="1">
    <location>
        <begin position="77"/>
        <end position="222"/>
    </location>
</feature>
<dbReference type="Proteomes" id="UP001500064">
    <property type="component" value="Unassembled WGS sequence"/>
</dbReference>
<dbReference type="EMBL" id="BAAAMU010000006">
    <property type="protein sequence ID" value="GAA1618855.1"/>
    <property type="molecule type" value="Genomic_DNA"/>
</dbReference>
<comment type="caution">
    <text evidence="2">The sequence shown here is derived from an EMBL/GenBank/DDBJ whole genome shotgun (WGS) entry which is preliminary data.</text>
</comment>
<evidence type="ECO:0000313" key="3">
    <source>
        <dbReference type="Proteomes" id="UP001500064"/>
    </source>
</evidence>
<dbReference type="RefSeq" id="WP_346102352.1">
    <property type="nucleotide sequence ID" value="NZ_BAAAMU010000006.1"/>
</dbReference>
<dbReference type="Pfam" id="PF00583">
    <property type="entry name" value="Acetyltransf_1"/>
    <property type="match status" value="1"/>
</dbReference>
<evidence type="ECO:0000313" key="2">
    <source>
        <dbReference type="EMBL" id="GAA1618855.1"/>
    </source>
</evidence>
<dbReference type="InterPro" id="IPR016181">
    <property type="entry name" value="Acyl_CoA_acyltransferase"/>
</dbReference>
<dbReference type="InterPro" id="IPR000182">
    <property type="entry name" value="GNAT_dom"/>
</dbReference>
<dbReference type="PROSITE" id="PS51186">
    <property type="entry name" value="GNAT"/>
    <property type="match status" value="1"/>
</dbReference>
<dbReference type="SUPFAM" id="SSF55729">
    <property type="entry name" value="Acyl-CoA N-acyltransferases (Nat)"/>
    <property type="match status" value="1"/>
</dbReference>
<protein>
    <recommendedName>
        <fullName evidence="1">N-acetyltransferase domain-containing protein</fullName>
    </recommendedName>
</protein>
<keyword evidence="3" id="KW-1185">Reference proteome</keyword>
<sequence length="222" mass="23439">MTEVLKPTHSPVVRAWVEGWVISRSVPRPVREPWGLRVDVGLPGHVARHVLATPTPEILRHLTRTLTVPGTWLKLCAPVESVAPHLPPGWAVQEPEFMMTAPLVRDAPAAPPGYTLAVTTRSGVTAARLLTAAGEVAARGQFAVAGTTAVVDRVETAAGHRRRGLGTIVMKTIAATAALRGARTGVLVATAQGQALYETLGWRLHTPVTAAVLTPPGDDLPS</sequence>
<proteinExistence type="predicted"/>
<organism evidence="2 3">
    <name type="scientific">Nonomuraea maheshkhaliensis</name>
    <dbReference type="NCBI Taxonomy" id="419590"/>
    <lineage>
        <taxon>Bacteria</taxon>
        <taxon>Bacillati</taxon>
        <taxon>Actinomycetota</taxon>
        <taxon>Actinomycetes</taxon>
        <taxon>Streptosporangiales</taxon>
        <taxon>Streptosporangiaceae</taxon>
        <taxon>Nonomuraea</taxon>
    </lineage>
</organism>